<organism evidence="4 5">
    <name type="scientific">Acetobacter sacchari</name>
    <dbReference type="NCBI Taxonomy" id="2661687"/>
    <lineage>
        <taxon>Bacteria</taxon>
        <taxon>Pseudomonadati</taxon>
        <taxon>Pseudomonadota</taxon>
        <taxon>Alphaproteobacteria</taxon>
        <taxon>Acetobacterales</taxon>
        <taxon>Acetobacteraceae</taxon>
        <taxon>Acetobacter</taxon>
    </lineage>
</organism>
<evidence type="ECO:0000256" key="3">
    <source>
        <dbReference type="SAM" id="MobiDB-lite"/>
    </source>
</evidence>
<dbReference type="EMBL" id="JAFVMF010000031">
    <property type="protein sequence ID" value="MBO1361813.1"/>
    <property type="molecule type" value="Genomic_DNA"/>
</dbReference>
<evidence type="ECO:0000256" key="2">
    <source>
        <dbReference type="RuleBase" id="RU363072"/>
    </source>
</evidence>
<reference evidence="4 5" key="1">
    <citation type="submission" date="2021-03" db="EMBL/GenBank/DDBJ databases">
        <title>The complete genome sequence of Acetobacter sacchari TBRC 11175.</title>
        <authorList>
            <person name="Charoenyingcharoen P."/>
            <person name="Yukphan P."/>
        </authorList>
    </citation>
    <scope>NUCLEOTIDE SEQUENCE [LARGE SCALE GENOMIC DNA]</scope>
    <source>
        <strain evidence="4 5">TBRC 11175</strain>
    </source>
</reference>
<dbReference type="InterPro" id="IPR038673">
    <property type="entry name" value="OprB_sf"/>
</dbReference>
<dbReference type="InterPro" id="IPR007049">
    <property type="entry name" value="Carb-sel_porin_OprB"/>
</dbReference>
<dbReference type="InterPro" id="IPR052932">
    <property type="entry name" value="OprB_Porin"/>
</dbReference>
<feature type="region of interest" description="Disordered" evidence="3">
    <location>
        <begin position="1"/>
        <end position="28"/>
    </location>
</feature>
<gene>
    <name evidence="4" type="ORF">J2D73_18685</name>
</gene>
<proteinExistence type="inferred from homology"/>
<dbReference type="Proteomes" id="UP000664771">
    <property type="component" value="Unassembled WGS sequence"/>
</dbReference>
<evidence type="ECO:0000313" key="5">
    <source>
        <dbReference type="Proteomes" id="UP000664771"/>
    </source>
</evidence>
<evidence type="ECO:0000256" key="1">
    <source>
        <dbReference type="ARBA" id="ARBA00008769"/>
    </source>
</evidence>
<dbReference type="PANTHER" id="PTHR37944:SF1">
    <property type="entry name" value="PORIN B"/>
    <property type="match status" value="1"/>
</dbReference>
<dbReference type="Gene3D" id="2.40.160.180">
    <property type="entry name" value="Carbohydrate-selective porin OprB"/>
    <property type="match status" value="1"/>
</dbReference>
<name>A0ABS3M0V9_9PROT</name>
<dbReference type="Pfam" id="PF04966">
    <property type="entry name" value="OprB"/>
    <property type="match status" value="1"/>
</dbReference>
<accession>A0ABS3M0V9</accession>
<dbReference type="RefSeq" id="WP_207883813.1">
    <property type="nucleotide sequence ID" value="NZ_JAFVMF010000031.1"/>
</dbReference>
<keyword evidence="5" id="KW-1185">Reference proteome</keyword>
<sequence>MTAYGRTPYPQSHELHAESTRSSLLEPPSSPHISRFLDNLILIGRALFGVTALLSTTHHSAKAAAGDDLHGWSGIKDRWRQAGVNIDIGDSEEFWTNPVGGSRSSTNYIGATVVDVTLDLARLYHGGTDREGQWGELEVSGVDIRGRPFSNVPLYAFNQTSTSEADPNLRLYELAYSYHPPGDAIELRIGKLDLSRDFMVSETAQDLLNGSFGWPMMPSNNLYDQGPASPLATPALRLRYDVSDDWTLLIAVGDDNPTGARTFNNPNDPWNQNQDPSGTRFNFGTGTLAMAEAQHSVSIGKLLGSYKAGVIVDSGTFPLQAYASTQRRGNWLIYAIVDQTLLRDPVVGRLHGFVRWQYTGLADRNEIVSALDAGLSLHRPFGRRHDLVALGLGYAAPSRFLTTTEPSGRTEARQNEYHLELTYRAQLSSWLSLQPDLQGLIAPSGGVYVSGRRVKDALILGLHAGLSL</sequence>
<protein>
    <submittedName>
        <fullName evidence="4">Carbohydrate porin</fullName>
    </submittedName>
</protein>
<comment type="caution">
    <text evidence="4">The sequence shown here is derived from an EMBL/GenBank/DDBJ whole genome shotgun (WGS) entry which is preliminary data.</text>
</comment>
<dbReference type="PANTHER" id="PTHR37944">
    <property type="entry name" value="PORIN B"/>
    <property type="match status" value="1"/>
</dbReference>
<evidence type="ECO:0000313" key="4">
    <source>
        <dbReference type="EMBL" id="MBO1361813.1"/>
    </source>
</evidence>
<comment type="similarity">
    <text evidence="1 2">Belongs to the OprB family.</text>
</comment>